<comment type="caution">
    <text evidence="2">The sequence shown here is derived from an EMBL/GenBank/DDBJ whole genome shotgun (WGS) entry which is preliminary data.</text>
</comment>
<evidence type="ECO:0000313" key="2">
    <source>
        <dbReference type="EMBL" id="KAF0453076.1"/>
    </source>
</evidence>
<keyword evidence="3" id="KW-1185">Reference proteome</keyword>
<reference evidence="2 3" key="1">
    <citation type="journal article" date="2019" name="Environ. Microbiol.">
        <title>At the nexus of three kingdoms: the genome of the mycorrhizal fungus Gigaspora margarita provides insights into plant, endobacterial and fungal interactions.</title>
        <authorList>
            <person name="Venice F."/>
            <person name="Ghignone S."/>
            <person name="Salvioli di Fossalunga A."/>
            <person name="Amselem J."/>
            <person name="Novero M."/>
            <person name="Xianan X."/>
            <person name="Sedzielewska Toro K."/>
            <person name="Morin E."/>
            <person name="Lipzen A."/>
            <person name="Grigoriev I.V."/>
            <person name="Henrissat B."/>
            <person name="Martin F.M."/>
            <person name="Bonfante P."/>
        </authorList>
    </citation>
    <scope>NUCLEOTIDE SEQUENCE [LARGE SCALE GENOMIC DNA]</scope>
    <source>
        <strain evidence="2 3">BEG34</strain>
    </source>
</reference>
<dbReference type="AlphaFoldDB" id="A0A8H3XFC9"/>
<evidence type="ECO:0000256" key="1">
    <source>
        <dbReference type="SAM" id="SignalP"/>
    </source>
</evidence>
<protein>
    <submittedName>
        <fullName evidence="2">Glycosyltransferase family 2 protein</fullName>
    </submittedName>
</protein>
<dbReference type="GO" id="GO:0016740">
    <property type="term" value="F:transferase activity"/>
    <property type="evidence" value="ECO:0007669"/>
    <property type="project" value="UniProtKB-KW"/>
</dbReference>
<evidence type="ECO:0000313" key="3">
    <source>
        <dbReference type="Proteomes" id="UP000439903"/>
    </source>
</evidence>
<proteinExistence type="predicted"/>
<accession>A0A8H3XFC9</accession>
<organism evidence="2 3">
    <name type="scientific">Gigaspora margarita</name>
    <dbReference type="NCBI Taxonomy" id="4874"/>
    <lineage>
        <taxon>Eukaryota</taxon>
        <taxon>Fungi</taxon>
        <taxon>Fungi incertae sedis</taxon>
        <taxon>Mucoromycota</taxon>
        <taxon>Glomeromycotina</taxon>
        <taxon>Glomeromycetes</taxon>
        <taxon>Diversisporales</taxon>
        <taxon>Gigasporaceae</taxon>
        <taxon>Gigaspora</taxon>
    </lineage>
</organism>
<feature type="chain" id="PRO_5034302774" evidence="1">
    <location>
        <begin position="23"/>
        <end position="692"/>
    </location>
</feature>
<gene>
    <name evidence="2" type="ORF">F8M41_001792</name>
</gene>
<name>A0A8H3XFC9_GIGMA</name>
<sequence>MGKLTIILHAIIVILTLLPSHSTQLKQFTYKDPQAGLDLLSEDKSNDGTIILRFGNPVKQVNGSTTCWDNTIYLRIIHPNASISFFAISNHGIPDFNFCLMNGTTYDYMTTWGFDQKFMIIFYNSSNLTTSAMMGLFINFEGKILRTVKLHEALPEDGGIAGYWLVVPNSSSRDGFFFYCCGATVISWVHFSIPNENGEIIEIAKSGIIQTNIQIVTATAFYVLERGFALAYGGDDSSINHNNSTVDISIGTTNGVYVIFYYIETKIHTEPFLLYQIPTKILKTNNNQMLIRTLTLKDIICRVDFNGAGNICLLLMNSKFNTTNNNNNTNLPPTQNFLLKISYLSSGAITKIGDMKNDFNYRYWVQPFQFGGYLMTQYQRNLIFGFILDENGDLYRNWSLPQPLNGPMYKSTYLLLLNDSIVTVEYQNNSIWSVTCDDSSKFMDRDDKHKFNNPIITSANPTIGSRVNESTKQLYLSFNYSIILSSSNISIYQRINGTGQDLLRQRFQGISSNQFCQIDPKDNRTIIIEILSSTFNEPNSLYYVVVENNFAKRRDTNEALLGIDKNLWTLVTGAITGIIRLTPDGSSHYLSLNSVDQQKFNEQMATDLSYIIPVENNRLTPINGFEKDLSTGNLQTLLFFIIKDTTDLSKKSASKILQDFNALLKYKKYSALMNHNTTLLIDENYPMTIARR</sequence>
<keyword evidence="1" id="KW-0732">Signal</keyword>
<keyword evidence="2" id="KW-0808">Transferase</keyword>
<dbReference type="EMBL" id="WTPW01001147">
    <property type="protein sequence ID" value="KAF0453076.1"/>
    <property type="molecule type" value="Genomic_DNA"/>
</dbReference>
<dbReference type="OrthoDB" id="2327888at2759"/>
<dbReference type="Proteomes" id="UP000439903">
    <property type="component" value="Unassembled WGS sequence"/>
</dbReference>
<feature type="signal peptide" evidence="1">
    <location>
        <begin position="1"/>
        <end position="22"/>
    </location>
</feature>